<dbReference type="AlphaFoldDB" id="A0A1X7T7K9"/>
<dbReference type="InParanoid" id="A0A1X7T7K9"/>
<feature type="region of interest" description="Disordered" evidence="1">
    <location>
        <begin position="162"/>
        <end position="184"/>
    </location>
</feature>
<sequence>MMGTTGFYSGRSTKSSCDRPRRVAVINDSVMYGPNEALVDRNDLSVSLDEFDDYKYDETSSFEGGSFESGLGTSFISTTILSSRVRSLVTSTPLCSQSSSYRTTQSAHISWRTRPNLLHSPPPTKVVMLQEQQGLLQKFLSEQEEMNKSVKRNNERISVLEAHINNSESSSSNSSSGEKRRLITKDLTDKVNKIHEALEEDFSQMK</sequence>
<name>A0A1X7T7K9_AMPQE</name>
<evidence type="ECO:0000313" key="2">
    <source>
        <dbReference type="EnsemblMetazoa" id="Aqu2.1.10519_001"/>
    </source>
</evidence>
<accession>A0A1X7T7K9</accession>
<evidence type="ECO:0000256" key="1">
    <source>
        <dbReference type="SAM" id="MobiDB-lite"/>
    </source>
</evidence>
<organism evidence="2">
    <name type="scientific">Amphimedon queenslandica</name>
    <name type="common">Sponge</name>
    <dbReference type="NCBI Taxonomy" id="400682"/>
    <lineage>
        <taxon>Eukaryota</taxon>
        <taxon>Metazoa</taxon>
        <taxon>Porifera</taxon>
        <taxon>Demospongiae</taxon>
        <taxon>Heteroscleromorpha</taxon>
        <taxon>Haplosclerida</taxon>
        <taxon>Niphatidae</taxon>
        <taxon>Amphimedon</taxon>
    </lineage>
</organism>
<protein>
    <submittedName>
        <fullName evidence="2">Uncharacterized protein</fullName>
    </submittedName>
</protein>
<dbReference type="EnsemblMetazoa" id="Aqu2.1.10519_001">
    <property type="protein sequence ID" value="Aqu2.1.10519_001"/>
    <property type="gene ID" value="Aqu2.1.10519"/>
</dbReference>
<proteinExistence type="predicted"/>
<feature type="compositionally biased region" description="Low complexity" evidence="1">
    <location>
        <begin position="165"/>
        <end position="176"/>
    </location>
</feature>
<reference evidence="2" key="1">
    <citation type="submission" date="2017-05" db="UniProtKB">
        <authorList>
            <consortium name="EnsemblMetazoa"/>
        </authorList>
    </citation>
    <scope>IDENTIFICATION</scope>
</reference>